<keyword evidence="6" id="KW-1133">Transmembrane helix</keyword>
<feature type="domain" description="Teneurin-like YD-shell" evidence="9">
    <location>
        <begin position="1786"/>
        <end position="2079"/>
    </location>
</feature>
<dbReference type="Pfam" id="PF20148">
    <property type="entry name" value="DUF6531"/>
    <property type="match status" value="1"/>
</dbReference>
<dbReference type="InterPro" id="IPR022385">
    <property type="entry name" value="Rhs_assc_core"/>
</dbReference>
<evidence type="ECO:0000259" key="8">
    <source>
        <dbReference type="Pfam" id="PF24517"/>
    </source>
</evidence>
<dbReference type="Gene3D" id="2.60.40.10">
    <property type="entry name" value="Immunoglobulins"/>
    <property type="match status" value="1"/>
</dbReference>
<feature type="domain" description="Teneurin-like YD-shell" evidence="9">
    <location>
        <begin position="727"/>
        <end position="917"/>
    </location>
</feature>
<dbReference type="Proteomes" id="UP000195437">
    <property type="component" value="Chromosome"/>
</dbReference>
<keyword evidence="4" id="KW-0677">Repeat</keyword>
<gene>
    <name evidence="10" type="ORF">CBW65_12630</name>
</gene>
<dbReference type="InterPro" id="IPR006530">
    <property type="entry name" value="YD"/>
</dbReference>
<evidence type="ECO:0000313" key="10">
    <source>
        <dbReference type="EMBL" id="ARU61778.1"/>
    </source>
</evidence>
<dbReference type="PANTHER" id="PTHR32305:SF17">
    <property type="entry name" value="TRNA NUCLEASE WAPA"/>
    <property type="match status" value="1"/>
</dbReference>
<dbReference type="Gene3D" id="3.90.930.1">
    <property type="match status" value="1"/>
</dbReference>
<dbReference type="InterPro" id="IPR045351">
    <property type="entry name" value="DUF6531"/>
</dbReference>
<dbReference type="Gene3D" id="2.180.10.10">
    <property type="entry name" value="RHS repeat-associated core"/>
    <property type="match status" value="2"/>
</dbReference>
<accession>A0A1Y0IMN5</accession>
<evidence type="ECO:0000259" key="9">
    <source>
        <dbReference type="Pfam" id="PF25023"/>
    </source>
</evidence>
<evidence type="ECO:0000256" key="2">
    <source>
        <dbReference type="ARBA" id="ARBA00022525"/>
    </source>
</evidence>
<feature type="region of interest" description="Disordered" evidence="5">
    <location>
        <begin position="2129"/>
        <end position="2184"/>
    </location>
</feature>
<dbReference type="InterPro" id="IPR031325">
    <property type="entry name" value="RHS_repeat"/>
</dbReference>
<dbReference type="EMBL" id="CP021434">
    <property type="protein sequence ID" value="ARU61778.1"/>
    <property type="molecule type" value="Genomic_DNA"/>
</dbReference>
<name>A0A1Y0IMN5_9BACL</name>
<dbReference type="SUPFAM" id="SSF63825">
    <property type="entry name" value="YWTD domain"/>
    <property type="match status" value="1"/>
</dbReference>
<evidence type="ECO:0000256" key="6">
    <source>
        <dbReference type="SAM" id="Phobius"/>
    </source>
</evidence>
<dbReference type="KEGG" id="tum:CBW65_12630"/>
<feature type="domain" description="Carbohydrate-binding module family 96" evidence="8">
    <location>
        <begin position="294"/>
        <end position="466"/>
    </location>
</feature>
<comment type="subcellular location">
    <subcellularLocation>
        <location evidence="1">Secreted</location>
    </subcellularLocation>
</comment>
<reference evidence="11" key="1">
    <citation type="submission" date="2017-05" db="EMBL/GenBank/DDBJ databases">
        <authorList>
            <person name="Sung H."/>
        </authorList>
    </citation>
    <scope>NUCLEOTIDE SEQUENCE [LARGE SCALE GENOMIC DNA]</scope>
    <source>
        <strain evidence="11">AR23208</strain>
    </source>
</reference>
<keyword evidence="6" id="KW-0812">Transmembrane</keyword>
<dbReference type="NCBIfam" id="TIGR03696">
    <property type="entry name" value="Rhs_assc_core"/>
    <property type="match status" value="1"/>
</dbReference>
<evidence type="ECO:0000256" key="5">
    <source>
        <dbReference type="SAM" id="MobiDB-lite"/>
    </source>
</evidence>
<proteinExistence type="predicted"/>
<feature type="compositionally biased region" description="Polar residues" evidence="5">
    <location>
        <begin position="2129"/>
        <end position="2145"/>
    </location>
</feature>
<sequence>MYSSSSMISYLVRRICLNPFTSKRYLPLRKLLSFVLIFALIFTLIPSSSTEAAKAAKPKKQELTDQRTETTKLFDNGDGTFSKQIYPTPVHHKKGDQWVDISAKLIGASDANFVTTENTDIGVRFLTQMKKGEYAAFENGPHSLTYSFLGAAGVTAKDVPAVYEDNRIFYKDVLPGIDLRNIALDSSVKEDLILNRYSGVSTFLFHINTQLDAKLADNGEVIFADKNGTAVFTLPKPFMTDSNIDEKSGDAQRSDNVSFQLEKQGNGWLLKLVADPNWLQDSARVYPVYIDPTTAKATQGNDAYVSSQWPTTNYNGDWDSTYGFYGLKTGYYPGAGENFSYVKMLVPTSPDLRNYTIESATLNLYTGHSYSTTATGVWADTVSANWAPETITWNNKPASTALTSTTTVKGQWASFNVTTVIRNMVSNNLTNNYGFKLHTNGNNETYWKKFYAIENQSNKPYLNITYTTKTPSAPTATAYANWTGSESSFLDLKWEPVPGATGYKVWIFNGKDYEAFDVKNVTAWSTHNQDIWPTEAEIAGGRYLLHHDANGAELAKDPRQVYTNSGGSTTWGYYGDSTRYYVRVSAYSSYGESPMSAGTSLTMPERAEDLGHEEFWPYAAVPGGDINTATGNLILSGEGFSLPGLGPDVDMNRTYNSRSPEDGAFGFGWTFPYEMRLSTDASGDVIFKDADGTTHLFKKNTDGSFQRPLGVYLDLVKDAGYSLTNRDQVKFTFDAGGKLTKIQDDNNNALTLAYNAASQLVSLTDATVRVTQITYDAASGNIASVTDPANRVWRYAYDGANLKTVTNPKGYVTEFTYTDNKLTATKAYDPANSADLPTLYAFTYDADGRLTAVQDPGSQMTTIAYDPANQKTTVTNNKGVSAVYTYNVSGNPESEVTDSAGLKLTSTYKYDHNNLTEVKDPNTNQLQTSTGTAQQPNKSFTFDANGNMLTATDVIKGKETYTYNKNNDVVSFTDRKGNKYTNTFDGKNLTSTTNPAKVSEGKLYDASGNGNIVASTEKMGMAENLFANSGLEETVPDLSQNYVKLTGNNNGTIGFETKPALTGSAIKVVSTPVDSGWGYIAATKEIAVQPNTTYLLKGKIKTSNVTNGGAFLNVYQMDANGAGTAGYTDSRATRVSGSTDWVDQQVQVTTSATTTKLRVYLELEHSGILTSGTAWFDTMHLINVTSGTAPANWTKTTLNDNGIVSSTGDAARQGYQAVKLMPKSASSNFGYVAATQDVAVKPNTTYTLSGLIKTDNLTGANAFLNTMQLKADGMATANPYADNRYSQLNGTQDWTERQLSFTTSADAVKVRVFLEVDHSTTATSGAAYFDNLQLEPSAVSTRFNPLQNTSFEGGITDWANYSAGQIDSAESFDGTKSLKFVRSSTTAAYGMVMQRIPLNQTTAAPVTISGMSKAENVNNAVEKGQSKDYSIWIDAGHGDDTYTVGQAMFSLGTHDWQRSAVTLNPNRPIKYLNVYLLFRNNNAGTVWFDNIRVQEGSAITTYGYDAKGNYVTKLTNPSGQVTQSSYDLAGNLAQQTDSGGLTRTFGYDELNRPLTTTIDDANIRLANTYDKQGNVIEKKLTSADGSTVYNKISYSFNAAGQTTSATDPLGNTVAYEYDTTGNLTKILNPTGNTHEQLYDAAGRVTEVKFNGVPYFRHTYDANSNNTKTENLLLGETKTRTYDKANRLTALNGPEGTLSYRYDANDNTTSRTIVNGGKSYALNYTYNNLDQNTLVQDAMTSRTYRFDYDEMGKPRSLINGNGVGTMIAYDDNQQIESLLIGKSGGVSIGQFRYEYDENGNRTKIIDGSGKQVTAYTYDKLNQLTSEIDRVTGNKIEYTYDAVGNRQRKVVTNTAGTVLSTTNYSHNAMNQLTAVNGQPLNYDKIGSLLEDGEKLYTWDASGRLSKLVNKTDGSAAQYFYDEEGRRIRTVKAGVETNYVYKGQQVQYETNAAGAITRYYTYSANGQLLSTTKVEGAVYTTYYYHLNERGDVIAVTDDSNNYVAQYTYDAWGNIVAQSGSFADENPYRYGSYRYDVESGLYYLTARYYNPQYGTFLSLDPQAGEMTDPLTHNGYLYGANNPVSFIDPDGEFFFLAVFAIPAIVEAVAAMIYFTALTAAVIWTATNPVKVPTLHSSSTDATASGSQTGGSAKAKERVQNKPAHGPKPLPGTKNLPRVEVPTKGWQDVGDMDTHLEQEGLTQSGEVEETGDMFKEKVLNPDGTVWGEIHYNQPHYDPETGEPTGKYYPDHMQRYKPSKPGSFGKGHRYWND</sequence>
<organism evidence="10 11">
    <name type="scientific">Tumebacillus avium</name>
    <dbReference type="NCBI Taxonomy" id="1903704"/>
    <lineage>
        <taxon>Bacteria</taxon>
        <taxon>Bacillati</taxon>
        <taxon>Bacillota</taxon>
        <taxon>Bacilli</taxon>
        <taxon>Bacillales</taxon>
        <taxon>Alicyclobacillaceae</taxon>
        <taxon>Tumebacillus</taxon>
    </lineage>
</organism>
<dbReference type="NCBIfam" id="NF033679">
    <property type="entry name" value="DNRLRE_dom"/>
    <property type="match status" value="1"/>
</dbReference>
<dbReference type="NCBIfam" id="TIGR01643">
    <property type="entry name" value="YD_repeat_2x"/>
    <property type="match status" value="7"/>
</dbReference>
<dbReference type="Pfam" id="PF25023">
    <property type="entry name" value="TEN_YD-shell"/>
    <property type="match status" value="2"/>
</dbReference>
<evidence type="ECO:0000256" key="3">
    <source>
        <dbReference type="ARBA" id="ARBA00022729"/>
    </source>
</evidence>
<dbReference type="InterPro" id="IPR055372">
    <property type="entry name" value="CBM96"/>
</dbReference>
<evidence type="ECO:0000259" key="7">
    <source>
        <dbReference type="Pfam" id="PF20148"/>
    </source>
</evidence>
<evidence type="ECO:0000256" key="4">
    <source>
        <dbReference type="ARBA" id="ARBA00022737"/>
    </source>
</evidence>
<keyword evidence="3" id="KW-0732">Signal</keyword>
<dbReference type="PANTHER" id="PTHR32305">
    <property type="match status" value="1"/>
</dbReference>
<dbReference type="Pfam" id="PF24517">
    <property type="entry name" value="CBM96"/>
    <property type="match status" value="1"/>
</dbReference>
<evidence type="ECO:0000313" key="11">
    <source>
        <dbReference type="Proteomes" id="UP000195437"/>
    </source>
</evidence>
<dbReference type="GO" id="GO:0005576">
    <property type="term" value="C:extracellular region"/>
    <property type="evidence" value="ECO:0007669"/>
    <property type="project" value="UniProtKB-SubCell"/>
</dbReference>
<dbReference type="InterPro" id="IPR013783">
    <property type="entry name" value="Ig-like_fold"/>
</dbReference>
<dbReference type="InterPro" id="IPR050708">
    <property type="entry name" value="T6SS_VgrG/RHS"/>
</dbReference>
<feature type="region of interest" description="Disordered" evidence="5">
    <location>
        <begin position="2223"/>
        <end position="2266"/>
    </location>
</feature>
<keyword evidence="2" id="KW-0964">Secreted</keyword>
<feature type="transmembrane region" description="Helical" evidence="6">
    <location>
        <begin position="2088"/>
        <end position="2118"/>
    </location>
</feature>
<evidence type="ECO:0000256" key="1">
    <source>
        <dbReference type="ARBA" id="ARBA00004613"/>
    </source>
</evidence>
<dbReference type="Pfam" id="PF05593">
    <property type="entry name" value="RHS_repeat"/>
    <property type="match status" value="2"/>
</dbReference>
<feature type="domain" description="DUF6531" evidence="7">
    <location>
        <begin position="625"/>
        <end position="697"/>
    </location>
</feature>
<dbReference type="Gene3D" id="2.60.120.260">
    <property type="entry name" value="Galactose-binding domain-like"/>
    <property type="match status" value="3"/>
</dbReference>
<protein>
    <submittedName>
        <fullName evidence="10">Uncharacterized protein</fullName>
    </submittedName>
</protein>
<dbReference type="OrthoDB" id="41445at2"/>
<keyword evidence="6" id="KW-0472">Membrane</keyword>
<keyword evidence="11" id="KW-1185">Reference proteome</keyword>
<dbReference type="InterPro" id="IPR056823">
    <property type="entry name" value="TEN-like_YD-shell"/>
</dbReference>